<keyword evidence="1" id="KW-0378">Hydrolase</keyword>
<name>A0ACB8V1G5_9EURO</name>
<sequence>MIPPHGTRVAALYGRAMRPYVCSQCVALLRRLHSPALPKHLGNSRSKVRALNQKIEFNVSKKRLYASATALTDTKTRTLLHSELDRQEDIFNYLRNWKPDPSEPNLDPIRVLDDSKSVPSMLRDEPNVNGETPRDWKTLENQDVSEEYAHFPHLFPGDMVVIDQETGYSTGQLAIYVRTMNNQQQFYTERGKWRVAIPTEISFTIKLRAPLEMVQPLLPYFPTTVIEKAFLPQIGLEGGVPRPIGQPALEWMASFKKDAFKFYNRHAARFNSIHGLLADTQDPKLMTLDDIGEALFDCEAGTLTEAERFAIHAGLKRHSFNVVANQIRYAVDSYTIRPKVEAEAVQMVVNWTRQYQNLKARVSRGASEGLVAKSPIDKFVRKARKLIYRSRKSRTPTTSSSISPAAQKPSEKSTAIDTTFSASDNMIITFLRIWATPPSIMSNSILKATASLIIRNIEMYEDYPLTPPTGYMVLQEIGVIAPWENMHLLNERIGLPGHGVSKVSDRMLKICNDFSDKMTTDSFVDSMKDLRKDWGDIPVFCIDSASAAEIDDGVSVEPVPNNENESWVHIHVANPTAFIAPDHPLAKGAGHFKQSFYSPERTYPMIPSKVTSENFSLGPNRPTITFSARINIDGEILEKKVTNGYIRNVVYITPDLLRKVNGINRDDTPRMTLSVGGKVEKPSRAELQESISEEHQQDLRTLQRFLEARWNVRRRNGALESFQGHPSQPFVSGGVQSFPATRNGPNFCYLKDPIIHISGPMVDPLEATGSTTEDLVAHAMILGGEIAAQWCRDRGIPLVFSGSAQSPEETMINEKIGTDSAPSTASPPRGYLSPEPIRHAYMGIDQYAKCTSPLRRYSDMVAHWQIEAALRQEATSKQASSKSTTAALPFSADDIKSLIFQSHWQNSMKDHAQRMSRDFWVLQLLFRAFYYKETELPETFQCLIITQPPASSVGKAGSTDAHYVGSLLPFRLRCCISAGSNIKLQPGDIVDVKISQTDLYGVFLDVDFVKLVKRLPESSELSNRRFYV</sequence>
<keyword evidence="1" id="KW-0540">Nuclease</keyword>
<organism evidence="1">
    <name type="scientific">Ophidiomyces ophidiicola</name>
    <dbReference type="NCBI Taxonomy" id="1387563"/>
    <lineage>
        <taxon>Eukaryota</taxon>
        <taxon>Fungi</taxon>
        <taxon>Dikarya</taxon>
        <taxon>Ascomycota</taxon>
        <taxon>Pezizomycotina</taxon>
        <taxon>Eurotiomycetes</taxon>
        <taxon>Eurotiomycetidae</taxon>
        <taxon>Onygenales</taxon>
        <taxon>Onygenaceae</taxon>
        <taxon>Ophidiomyces</taxon>
    </lineage>
</organism>
<proteinExistence type="predicted"/>
<comment type="caution">
    <text evidence="1">The sequence shown here is derived from an EMBL/GenBank/DDBJ whole genome shotgun (WGS) entry which is preliminary data.</text>
</comment>
<evidence type="ECO:0000313" key="1">
    <source>
        <dbReference type="EMBL" id="KAI2390360.1"/>
    </source>
</evidence>
<accession>A0ACB8V1G5</accession>
<protein>
    <submittedName>
        <fullName evidence="1">3'-5' RNA exonuclease complex component</fullName>
        <ecNumber evidence="1">3.1.13.1</ecNumber>
    </submittedName>
</protein>
<dbReference type="EC" id="3.1.13.1" evidence="1"/>
<gene>
    <name evidence="1" type="primary">MSU1</name>
    <name evidence="1" type="ORF">LOY88_001694</name>
</gene>
<reference evidence="1" key="1">
    <citation type="journal article" date="2022" name="bioRxiv">
        <title>Population genetic analysis of Ophidiomyces ophidiicola, the causative agent of snake fungal disease, indicates recent introductions to the USA.</title>
        <authorList>
            <person name="Ladner J.T."/>
            <person name="Palmer J.M."/>
            <person name="Ettinger C.L."/>
            <person name="Stajich J.E."/>
            <person name="Farrell T.M."/>
            <person name="Glorioso B.M."/>
            <person name="Lawson B."/>
            <person name="Price S.J."/>
            <person name="Stengle A.G."/>
            <person name="Grear D.A."/>
            <person name="Lorch J.M."/>
        </authorList>
    </citation>
    <scope>NUCLEOTIDE SEQUENCE</scope>
    <source>
        <strain evidence="1">NWHC 24266-5</strain>
    </source>
</reference>
<keyword evidence="1" id="KW-0269">Exonuclease</keyword>
<dbReference type="EMBL" id="JALBCA010000018">
    <property type="protein sequence ID" value="KAI2390360.1"/>
    <property type="molecule type" value="Genomic_DNA"/>
</dbReference>